<comment type="catalytic activity">
    <reaction evidence="16">
        <text>L-threonyl-[protein] + ATP = O-phospho-L-threonyl-[protein] + ADP + H(+)</text>
        <dbReference type="Rhea" id="RHEA:46608"/>
        <dbReference type="Rhea" id="RHEA-COMP:11060"/>
        <dbReference type="Rhea" id="RHEA-COMP:11605"/>
        <dbReference type="ChEBI" id="CHEBI:15378"/>
        <dbReference type="ChEBI" id="CHEBI:30013"/>
        <dbReference type="ChEBI" id="CHEBI:30616"/>
        <dbReference type="ChEBI" id="CHEBI:61977"/>
        <dbReference type="ChEBI" id="CHEBI:456216"/>
        <dbReference type="EC" id="2.7.11.1"/>
    </reaction>
</comment>
<dbReference type="EC" id="2.7.11.1" evidence="2"/>
<evidence type="ECO:0000256" key="13">
    <source>
        <dbReference type="ARBA" id="ARBA00023157"/>
    </source>
</evidence>
<feature type="binding site" evidence="18">
    <location>
        <position position="350"/>
    </location>
    <ligand>
        <name>ATP</name>
        <dbReference type="ChEBI" id="CHEBI:30616"/>
    </ligand>
</feature>
<dbReference type="PANTHER" id="PTHR46204:SF30">
    <property type="entry name" value="CHITIN ELICITOR RECEPTOR KINASE 1"/>
    <property type="match status" value="1"/>
</dbReference>
<keyword evidence="5" id="KW-0808">Transferase</keyword>
<dbReference type="PROSITE" id="PS50011">
    <property type="entry name" value="PROTEIN_KINASE_DOM"/>
    <property type="match status" value="1"/>
</dbReference>
<evidence type="ECO:0000256" key="18">
    <source>
        <dbReference type="PROSITE-ProRule" id="PRU10141"/>
    </source>
</evidence>
<dbReference type="PROSITE" id="PS51782">
    <property type="entry name" value="LYSM"/>
    <property type="match status" value="1"/>
</dbReference>
<evidence type="ECO:0000256" key="17">
    <source>
        <dbReference type="ARBA" id="ARBA00048679"/>
    </source>
</evidence>
<feature type="signal peptide" evidence="20">
    <location>
        <begin position="1"/>
        <end position="32"/>
    </location>
</feature>
<evidence type="ECO:0000256" key="16">
    <source>
        <dbReference type="ARBA" id="ARBA00047899"/>
    </source>
</evidence>
<evidence type="ECO:0000256" key="19">
    <source>
        <dbReference type="SAM" id="Phobius"/>
    </source>
</evidence>
<dbReference type="SUPFAM" id="SSF56112">
    <property type="entry name" value="Protein kinase-like (PK-like)"/>
    <property type="match status" value="1"/>
</dbReference>
<proteinExistence type="predicted"/>
<evidence type="ECO:0000256" key="6">
    <source>
        <dbReference type="ARBA" id="ARBA00022692"/>
    </source>
</evidence>
<dbReference type="GeneID" id="108980918"/>
<evidence type="ECO:0000256" key="5">
    <source>
        <dbReference type="ARBA" id="ARBA00022679"/>
    </source>
</evidence>
<feature type="chain" id="PRO_5030048546" description="non-specific serine/threonine protein kinase" evidence="20">
    <location>
        <begin position="33"/>
        <end position="620"/>
    </location>
</feature>
<keyword evidence="10 18" id="KW-0067">ATP-binding</keyword>
<keyword evidence="14" id="KW-0675">Receptor</keyword>
<evidence type="ECO:0000256" key="2">
    <source>
        <dbReference type="ARBA" id="ARBA00012513"/>
    </source>
</evidence>
<comment type="subcellular location">
    <subcellularLocation>
        <location evidence="1">Cell membrane</location>
        <topology evidence="1">Single-pass membrane protein</topology>
    </subcellularLocation>
</comment>
<keyword evidence="12 19" id="KW-0472">Membrane</keyword>
<dbReference type="GO" id="GO:0045087">
    <property type="term" value="P:innate immune response"/>
    <property type="evidence" value="ECO:0007669"/>
    <property type="project" value="InterPro"/>
</dbReference>
<dbReference type="InterPro" id="IPR018392">
    <property type="entry name" value="LysM"/>
</dbReference>
<dbReference type="InterPro" id="IPR011009">
    <property type="entry name" value="Kinase-like_dom_sf"/>
</dbReference>
<evidence type="ECO:0000256" key="9">
    <source>
        <dbReference type="ARBA" id="ARBA00022777"/>
    </source>
</evidence>
<feature type="domain" description="Protein kinase" evidence="21">
    <location>
        <begin position="322"/>
        <end position="595"/>
    </location>
</feature>
<dbReference type="AlphaFoldDB" id="A0A2I4DK45"/>
<keyword evidence="15" id="KW-0325">Glycoprotein</keyword>
<keyword evidence="6 19" id="KW-0812">Transmembrane</keyword>
<evidence type="ECO:0000256" key="7">
    <source>
        <dbReference type="ARBA" id="ARBA00022729"/>
    </source>
</evidence>
<keyword evidence="3" id="KW-1003">Cell membrane</keyword>
<dbReference type="STRING" id="51240.A0A2I4DK45"/>
<dbReference type="FunFam" id="3.30.200.20:FF:000468">
    <property type="entry name" value="LysM receptor kinase 2"/>
    <property type="match status" value="1"/>
</dbReference>
<dbReference type="KEGG" id="jre:108980918"/>
<gene>
    <name evidence="24" type="primary">LOC108980918</name>
</gene>
<keyword evidence="8 18" id="KW-0547">Nucleotide-binding</keyword>
<keyword evidence="13" id="KW-1015">Disulfide bond</keyword>
<evidence type="ECO:0000259" key="21">
    <source>
        <dbReference type="PROSITE" id="PS50011"/>
    </source>
</evidence>
<dbReference type="InterPro" id="IPR044812">
    <property type="entry name" value="CERK1/LYK3-like"/>
</dbReference>
<dbReference type="GO" id="GO:0005886">
    <property type="term" value="C:plasma membrane"/>
    <property type="evidence" value="ECO:0007669"/>
    <property type="project" value="UniProtKB-SubCell"/>
</dbReference>
<dbReference type="GO" id="GO:0005524">
    <property type="term" value="F:ATP binding"/>
    <property type="evidence" value="ECO:0007669"/>
    <property type="project" value="UniProtKB-UniRule"/>
</dbReference>
<dbReference type="FunFam" id="1.10.510.10:FF:000468">
    <property type="entry name" value="PTI1-like tyrosine-protein kinase 3"/>
    <property type="match status" value="1"/>
</dbReference>
<dbReference type="InterPro" id="IPR001245">
    <property type="entry name" value="Ser-Thr/Tyr_kinase_cat_dom"/>
</dbReference>
<dbReference type="RefSeq" id="XP_018807525.2">
    <property type="nucleotide sequence ID" value="XM_018951980.2"/>
</dbReference>
<evidence type="ECO:0000256" key="15">
    <source>
        <dbReference type="ARBA" id="ARBA00023180"/>
    </source>
</evidence>
<organism evidence="23 24">
    <name type="scientific">Juglans regia</name>
    <name type="common">English walnut</name>
    <dbReference type="NCBI Taxonomy" id="51240"/>
    <lineage>
        <taxon>Eukaryota</taxon>
        <taxon>Viridiplantae</taxon>
        <taxon>Streptophyta</taxon>
        <taxon>Embryophyta</taxon>
        <taxon>Tracheophyta</taxon>
        <taxon>Spermatophyta</taxon>
        <taxon>Magnoliopsida</taxon>
        <taxon>eudicotyledons</taxon>
        <taxon>Gunneridae</taxon>
        <taxon>Pentapetalae</taxon>
        <taxon>rosids</taxon>
        <taxon>fabids</taxon>
        <taxon>Fagales</taxon>
        <taxon>Juglandaceae</taxon>
        <taxon>Juglans</taxon>
    </lineage>
</organism>
<dbReference type="Gene3D" id="1.10.510.10">
    <property type="entry name" value="Transferase(Phosphotransferase) domain 1"/>
    <property type="match status" value="1"/>
</dbReference>
<sequence>MNIQQSSKRKLPLIILLTFLAFLLFLAPKAQAKCKAGCHHALASYYVSQGSNLTYISDLFHQKISQILEYNPNITNENIINIGSRVNVPFSCDCLNGDFLGHTFTYIFQPEDTYDKIARFAFANLTTVDWVQRVNTYIPTRVPDNAIINVTVNCSCGDRRVSKKYGLFTTYPLRPDENFSYVAAESGVPAELLQMYNPGSNFSAGTGPVFVPARDRNGKYPSLKTSSGISGGVIAGISVAGVAGASILAFCLYAGVYRRKKVVEASFLPAPPGQVPGSSSDKNLETVALVVGASTSPGLTGITVDKSVEFSYEELAKSTNDFSLDNKIGQGGFGSVFYAELRGEKAAIKKMDMQASNEFLSELQVLTHVHHLNLVRLIGYCVEGSLFLVYEYIENGNLSQHLRGSGREPLPWSTRVQIALDSARGLEYIHEHTVPVYIHRDIKSANILIDKNFRAKVADFGLTKLTEYGSSSLHTRLVGTFGYMPPEYAQYGDVSPKIDVYAFGVVLYELISAKQAIVRTNEYVPETTGLVALFEDVLGRPDPKEDLQKLVDPRLGDNYPLDSVSKMAQLAKACTQENPQLRPSMRSTVVALMTLSSSTEDWDIGSFYENQALVHLMSGR</sequence>
<evidence type="ECO:0000256" key="8">
    <source>
        <dbReference type="ARBA" id="ARBA00022741"/>
    </source>
</evidence>
<evidence type="ECO:0000256" key="4">
    <source>
        <dbReference type="ARBA" id="ARBA00022527"/>
    </source>
</evidence>
<dbReference type="Gene3D" id="3.30.200.20">
    <property type="entry name" value="Phosphorylase Kinase, domain 1"/>
    <property type="match status" value="1"/>
</dbReference>
<dbReference type="FunCoup" id="A0A2I4DK45">
    <property type="interactions" value="2752"/>
</dbReference>
<feature type="transmembrane region" description="Helical" evidence="19">
    <location>
        <begin position="233"/>
        <end position="256"/>
    </location>
</feature>
<evidence type="ECO:0000259" key="22">
    <source>
        <dbReference type="PROSITE" id="PS51782"/>
    </source>
</evidence>
<evidence type="ECO:0000256" key="12">
    <source>
        <dbReference type="ARBA" id="ARBA00023136"/>
    </source>
</evidence>
<evidence type="ECO:0000313" key="23">
    <source>
        <dbReference type="Proteomes" id="UP000235220"/>
    </source>
</evidence>
<comment type="catalytic activity">
    <reaction evidence="17">
        <text>L-seryl-[protein] + ATP = O-phospho-L-seryl-[protein] + ADP + H(+)</text>
        <dbReference type="Rhea" id="RHEA:17989"/>
        <dbReference type="Rhea" id="RHEA-COMP:9863"/>
        <dbReference type="Rhea" id="RHEA-COMP:11604"/>
        <dbReference type="ChEBI" id="CHEBI:15378"/>
        <dbReference type="ChEBI" id="CHEBI:29999"/>
        <dbReference type="ChEBI" id="CHEBI:30616"/>
        <dbReference type="ChEBI" id="CHEBI:83421"/>
        <dbReference type="ChEBI" id="CHEBI:456216"/>
        <dbReference type="EC" id="2.7.11.1"/>
    </reaction>
</comment>
<dbReference type="InterPro" id="IPR017441">
    <property type="entry name" value="Protein_kinase_ATP_BS"/>
</dbReference>
<dbReference type="Pfam" id="PF23577">
    <property type="entry name" value="LysM_RLK"/>
    <property type="match status" value="1"/>
</dbReference>
<dbReference type="InterPro" id="IPR036779">
    <property type="entry name" value="LysM_dom_sf"/>
</dbReference>
<accession>A0A2I4DK45</accession>
<dbReference type="PROSITE" id="PS00108">
    <property type="entry name" value="PROTEIN_KINASE_ST"/>
    <property type="match status" value="1"/>
</dbReference>
<protein>
    <recommendedName>
        <fullName evidence="2">non-specific serine/threonine protein kinase</fullName>
        <ecNumber evidence="2">2.7.11.1</ecNumber>
    </recommendedName>
</protein>
<dbReference type="Proteomes" id="UP000235220">
    <property type="component" value="Chromosome 4"/>
</dbReference>
<keyword evidence="4" id="KW-0723">Serine/threonine-protein kinase</keyword>
<evidence type="ECO:0000256" key="14">
    <source>
        <dbReference type="ARBA" id="ARBA00023170"/>
    </source>
</evidence>
<dbReference type="SMART" id="SM00220">
    <property type="entry name" value="S_TKc"/>
    <property type="match status" value="1"/>
</dbReference>
<dbReference type="InParanoid" id="A0A2I4DK45"/>
<dbReference type="PANTHER" id="PTHR46204">
    <property type="entry name" value="CHITIN ELICITOR RECEPTOR KINASE 1-RELATED"/>
    <property type="match status" value="1"/>
</dbReference>
<dbReference type="Pfam" id="PF07714">
    <property type="entry name" value="PK_Tyr_Ser-Thr"/>
    <property type="match status" value="1"/>
</dbReference>
<evidence type="ECO:0000256" key="3">
    <source>
        <dbReference type="ARBA" id="ARBA00022475"/>
    </source>
</evidence>
<evidence type="ECO:0000313" key="24">
    <source>
        <dbReference type="RefSeq" id="XP_018807525.2"/>
    </source>
</evidence>
<evidence type="ECO:0000256" key="1">
    <source>
        <dbReference type="ARBA" id="ARBA00004162"/>
    </source>
</evidence>
<dbReference type="GO" id="GO:0009617">
    <property type="term" value="P:response to bacterium"/>
    <property type="evidence" value="ECO:0007669"/>
    <property type="project" value="UniProtKB-ARBA"/>
</dbReference>
<keyword evidence="23" id="KW-1185">Reference proteome</keyword>
<name>A0A2I4DK45_JUGRE</name>
<feature type="domain" description="LysM" evidence="22">
    <location>
        <begin position="43"/>
        <end position="88"/>
    </location>
</feature>
<dbReference type="GO" id="GO:0019199">
    <property type="term" value="F:transmembrane receptor protein kinase activity"/>
    <property type="evidence" value="ECO:0007669"/>
    <property type="project" value="InterPro"/>
</dbReference>
<keyword evidence="11 19" id="KW-1133">Transmembrane helix</keyword>
<keyword evidence="7 20" id="KW-0732">Signal</keyword>
<dbReference type="Pfam" id="PF01476">
    <property type="entry name" value="LysM"/>
    <property type="match status" value="1"/>
</dbReference>
<dbReference type="GO" id="GO:0004674">
    <property type="term" value="F:protein serine/threonine kinase activity"/>
    <property type="evidence" value="ECO:0007669"/>
    <property type="project" value="UniProtKB-KW"/>
</dbReference>
<evidence type="ECO:0000256" key="10">
    <source>
        <dbReference type="ARBA" id="ARBA00022840"/>
    </source>
</evidence>
<dbReference type="PROSITE" id="PS00107">
    <property type="entry name" value="PROTEIN_KINASE_ATP"/>
    <property type="match status" value="1"/>
</dbReference>
<reference evidence="24" key="1">
    <citation type="submission" date="2025-08" db="UniProtKB">
        <authorList>
            <consortium name="RefSeq"/>
        </authorList>
    </citation>
    <scope>IDENTIFICATION</scope>
    <source>
        <tissue evidence="24">Leaves</tissue>
    </source>
</reference>
<dbReference type="InterPro" id="IPR057097">
    <property type="entry name" value="LysM_RLK3/10"/>
</dbReference>
<dbReference type="Gene3D" id="3.10.350.10">
    <property type="entry name" value="LysM domain"/>
    <property type="match status" value="1"/>
</dbReference>
<keyword evidence="9" id="KW-0418">Kinase</keyword>
<dbReference type="InterPro" id="IPR000719">
    <property type="entry name" value="Prot_kinase_dom"/>
</dbReference>
<dbReference type="OrthoDB" id="4062651at2759"/>
<evidence type="ECO:0000256" key="11">
    <source>
        <dbReference type="ARBA" id="ARBA00022989"/>
    </source>
</evidence>
<evidence type="ECO:0000256" key="20">
    <source>
        <dbReference type="SAM" id="SignalP"/>
    </source>
</evidence>
<dbReference type="InterPro" id="IPR008271">
    <property type="entry name" value="Ser/Thr_kinase_AS"/>
</dbReference>